<dbReference type="Gene3D" id="1.10.10.60">
    <property type="entry name" value="Homeodomain-like"/>
    <property type="match status" value="1"/>
</dbReference>
<feature type="region of interest" description="Disordered" evidence="1">
    <location>
        <begin position="119"/>
        <end position="163"/>
    </location>
</feature>
<name>A0ABS7H789_9HYPH</name>
<protein>
    <submittedName>
        <fullName evidence="3">AraC family transcriptional regulator</fullName>
    </submittedName>
</protein>
<dbReference type="RefSeq" id="WP_220370443.1">
    <property type="nucleotide sequence ID" value="NZ_JAEUAO010000001.1"/>
</dbReference>
<organism evidence="3 4">
    <name type="scientific">Rhizobium herbae</name>
    <dbReference type="NCBI Taxonomy" id="508661"/>
    <lineage>
        <taxon>Bacteria</taxon>
        <taxon>Pseudomonadati</taxon>
        <taxon>Pseudomonadota</taxon>
        <taxon>Alphaproteobacteria</taxon>
        <taxon>Hyphomicrobiales</taxon>
        <taxon>Rhizobiaceae</taxon>
        <taxon>Rhizobium/Agrobacterium group</taxon>
        <taxon>Rhizobium</taxon>
    </lineage>
</organism>
<reference evidence="3 4" key="1">
    <citation type="journal article" date="2021" name="MBio">
        <title>Poor Competitiveness of Bradyrhizobium in Pigeon Pea Root Colonization in Indian Soils.</title>
        <authorList>
            <person name="Chalasani D."/>
            <person name="Basu A."/>
            <person name="Pullabhotla S.V.S.R.N."/>
            <person name="Jorrin B."/>
            <person name="Neal A.L."/>
            <person name="Poole P.S."/>
            <person name="Podile A.R."/>
            <person name="Tkacz A."/>
        </authorList>
    </citation>
    <scope>NUCLEOTIDE SEQUENCE [LARGE SCALE GENOMIC DNA]</scope>
    <source>
        <strain evidence="3 4">HU44</strain>
    </source>
</reference>
<evidence type="ECO:0000256" key="1">
    <source>
        <dbReference type="SAM" id="MobiDB-lite"/>
    </source>
</evidence>
<dbReference type="InterPro" id="IPR006120">
    <property type="entry name" value="Resolvase_HTH_dom"/>
</dbReference>
<keyword evidence="4" id="KW-1185">Reference proteome</keyword>
<feature type="compositionally biased region" description="Basic and acidic residues" evidence="1">
    <location>
        <begin position="119"/>
        <end position="136"/>
    </location>
</feature>
<evidence type="ECO:0000259" key="2">
    <source>
        <dbReference type="Pfam" id="PF02796"/>
    </source>
</evidence>
<proteinExistence type="predicted"/>
<evidence type="ECO:0000313" key="3">
    <source>
        <dbReference type="EMBL" id="MBW9062387.1"/>
    </source>
</evidence>
<dbReference type="Pfam" id="PF02796">
    <property type="entry name" value="HTH_7"/>
    <property type="match status" value="1"/>
</dbReference>
<evidence type="ECO:0000313" key="4">
    <source>
        <dbReference type="Proteomes" id="UP000757604"/>
    </source>
</evidence>
<sequence length="163" mass="18055">MEQVLDLFGQPIPDWKGKRGRPPYEPTEKDRNKIKLLLALGWSIGRMANALGISPATVKRYFRAELKDRDAMRDKLDARRFEIAMEQANAGNVAALKELGKMIERSDVMLVDHRLRDAQEKAEEKSAEKLGKKEAARAAAKTAGEGSGWGSDLLPGIQKGGHC</sequence>
<gene>
    <name evidence="3" type="ORF">JNB71_03550</name>
</gene>
<dbReference type="Proteomes" id="UP000757604">
    <property type="component" value="Unassembled WGS sequence"/>
</dbReference>
<accession>A0ABS7H789</accession>
<comment type="caution">
    <text evidence="3">The sequence shown here is derived from an EMBL/GenBank/DDBJ whole genome shotgun (WGS) entry which is preliminary data.</text>
</comment>
<dbReference type="EMBL" id="JAEUAO010000001">
    <property type="protein sequence ID" value="MBW9062387.1"/>
    <property type="molecule type" value="Genomic_DNA"/>
</dbReference>
<feature type="domain" description="Resolvase HTH" evidence="2">
    <location>
        <begin position="28"/>
        <end position="64"/>
    </location>
</feature>